<dbReference type="RefSeq" id="WP_116422068.1">
    <property type="nucleotide sequence ID" value="NZ_NMUE01000069.1"/>
</dbReference>
<comment type="function">
    <text evidence="2">CRISPR (clustered regularly interspaced short palindromic repeat) is an adaptive immune system that provides protection against mobile genetic elements (viruses, transposable elements and conjugative plasmids). CRISPR clusters contain spacers, sequences complementary to antecedent mobile elements, and target invading nucleic acids. CRISPR clusters are transcribed and processed into CRISPR RNA (crRNA).</text>
</comment>
<comment type="caution">
    <text evidence="3">The sequence shown here is derived from an EMBL/GenBank/DDBJ whole genome shotgun (WGS) entry which is preliminary data.</text>
</comment>
<sequence>MVFLRASGRFQVQVSVLTGQGVMGNYNMHTTVKVVHNGKVYEVPALTGNALKHWHSVHAAKAYEALGGKQLNEFCRKGVGLRGKDMNGNDADSESVAIEDFCNDLHGFLIPKKQIKRDSLVKFAFGIPVLTPEVLESVSKFAVTHNRVDPTQKGQTGEMMVFRQEYASGYLYGFAVSMDLDYLMTPIYESLKEGGSSNKSVDAAEKARRAKAAFAGLISTVTGGYGSKAARALPISSLKEMVVALSPKPIPQLVHGAYDNYIEKSIDVLKAYLAIVGGNAHVICYGVTCPEAERSAGKAEKSGANIEVKNVDKLEELASTVLDLIKKYIEETPETKK</sequence>
<keyword evidence="1" id="KW-0051">Antiviral defense</keyword>
<evidence type="ECO:0000256" key="2">
    <source>
        <dbReference type="ARBA" id="ARBA00025626"/>
    </source>
</evidence>
<protein>
    <submittedName>
        <fullName evidence="3">Type I-A CRISPR-associated protein Cas7/Csa2</fullName>
    </submittedName>
</protein>
<dbReference type="PANTHER" id="PTHR37459">
    <property type="match status" value="1"/>
</dbReference>
<dbReference type="InterPro" id="IPR002764">
    <property type="entry name" value="Cas7/Cst2/DevR_sub_I-a/Apern"/>
</dbReference>
<organism evidence="3 6">
    <name type="scientific">Pyrobaculum aerophilum</name>
    <dbReference type="NCBI Taxonomy" id="13773"/>
    <lineage>
        <taxon>Archaea</taxon>
        <taxon>Thermoproteota</taxon>
        <taxon>Thermoprotei</taxon>
        <taxon>Thermoproteales</taxon>
        <taxon>Thermoproteaceae</taxon>
        <taxon>Pyrobaculum</taxon>
    </lineage>
</organism>
<evidence type="ECO:0000313" key="5">
    <source>
        <dbReference type="Proteomes" id="UP000256877"/>
    </source>
</evidence>
<dbReference type="EMBL" id="NMUE01000069">
    <property type="protein sequence ID" value="RFA93078.1"/>
    <property type="molecule type" value="Genomic_DNA"/>
</dbReference>
<evidence type="ECO:0000256" key="1">
    <source>
        <dbReference type="ARBA" id="ARBA00023118"/>
    </source>
</evidence>
<dbReference type="InterPro" id="IPR010154">
    <property type="entry name" value="CRISPR-assoc_Cas7/Cst2/DevR"/>
</dbReference>
<evidence type="ECO:0000313" key="3">
    <source>
        <dbReference type="EMBL" id="RFA93078.1"/>
    </source>
</evidence>
<dbReference type="PANTHER" id="PTHR37459:SF1">
    <property type="entry name" value="CRISPR-ASSOCIATED PROTEIN CAS7_CST2_DEVR"/>
    <property type="match status" value="1"/>
</dbReference>
<dbReference type="GO" id="GO:0051607">
    <property type="term" value="P:defense response to virus"/>
    <property type="evidence" value="ECO:0007669"/>
    <property type="project" value="UniProtKB-KW"/>
</dbReference>
<dbReference type="NCBIfam" id="TIGR02583">
    <property type="entry name" value="DevR_archaea"/>
    <property type="match status" value="1"/>
</dbReference>
<evidence type="ECO:0000313" key="4">
    <source>
        <dbReference type="EMBL" id="RFA99172.1"/>
    </source>
</evidence>
<dbReference type="NCBIfam" id="TIGR01875">
    <property type="entry name" value="cas_MJ0381"/>
    <property type="match status" value="1"/>
</dbReference>
<name>A0A371QUF0_9CREN</name>
<accession>A0A371QUF0</accession>
<gene>
    <name evidence="3" type="primary">cas7a</name>
    <name evidence="3" type="ORF">CGL51_13430</name>
    <name evidence="4" type="ORF">CGL52_04855</name>
</gene>
<proteinExistence type="predicted"/>
<dbReference type="Pfam" id="PF01905">
    <property type="entry name" value="DevR"/>
    <property type="match status" value="1"/>
</dbReference>
<dbReference type="Proteomes" id="UP000256877">
    <property type="component" value="Unassembled WGS sequence"/>
</dbReference>
<dbReference type="OrthoDB" id="97643at2157"/>
<reference evidence="5 6" key="1">
    <citation type="submission" date="2017-07" db="EMBL/GenBank/DDBJ databases">
        <title>Draft genome sequence of aerobic hyperthermophilic archaea, Pyrobaculum aerophilum YKB31 and YKB32.</title>
        <authorList>
            <person name="Mochizuki T."/>
            <person name="Berliner A.J."/>
            <person name="Yoshida-Takashima Y."/>
            <person name="Takaki Y."/>
            <person name="Nunoura T."/>
            <person name="Takai K."/>
        </authorList>
    </citation>
    <scope>NUCLEOTIDE SEQUENCE [LARGE SCALE GENOMIC DNA]</scope>
    <source>
        <strain evidence="3 6">YKB31</strain>
        <strain evidence="4 5">YKB32</strain>
    </source>
</reference>
<dbReference type="InterPro" id="IPR052681">
    <property type="entry name" value="CRISPR-Cas7/Cst2/DevR"/>
</dbReference>
<dbReference type="EMBL" id="NMUF01000009">
    <property type="protein sequence ID" value="RFA99172.1"/>
    <property type="molecule type" value="Genomic_DNA"/>
</dbReference>
<dbReference type="Proteomes" id="UP000257123">
    <property type="component" value="Unassembled WGS sequence"/>
</dbReference>
<evidence type="ECO:0000313" key="6">
    <source>
        <dbReference type="Proteomes" id="UP000257123"/>
    </source>
</evidence>
<dbReference type="AlphaFoldDB" id="A0A371QUF0"/>